<gene>
    <name evidence="3" type="ORF">ABS767_13110</name>
</gene>
<dbReference type="PANTHER" id="PTHR37461">
    <property type="entry name" value="ANTI-SIGMA-K FACTOR RSKA"/>
    <property type="match status" value="1"/>
</dbReference>
<accession>A0ABW8YQK5</accession>
<name>A0ABW8YQK5_9SPHN</name>
<comment type="caution">
    <text evidence="3">The sequence shown here is derived from an EMBL/GenBank/DDBJ whole genome shotgun (WGS) entry which is preliminary data.</text>
</comment>
<dbReference type="InterPro" id="IPR018764">
    <property type="entry name" value="RskA_C"/>
</dbReference>
<evidence type="ECO:0000256" key="1">
    <source>
        <dbReference type="SAM" id="MobiDB-lite"/>
    </source>
</evidence>
<keyword evidence="4" id="KW-1185">Reference proteome</keyword>
<dbReference type="PANTHER" id="PTHR37461:SF1">
    <property type="entry name" value="ANTI-SIGMA-K FACTOR RSKA"/>
    <property type="match status" value="1"/>
</dbReference>
<evidence type="ECO:0000313" key="4">
    <source>
        <dbReference type="Proteomes" id="UP001629244"/>
    </source>
</evidence>
<feature type="domain" description="Anti-sigma K factor RskA C-terminal" evidence="2">
    <location>
        <begin position="102"/>
        <end position="232"/>
    </location>
</feature>
<proteinExistence type="predicted"/>
<dbReference type="EMBL" id="JBELQC010000002">
    <property type="protein sequence ID" value="MFL9841907.1"/>
    <property type="molecule type" value="Genomic_DNA"/>
</dbReference>
<feature type="region of interest" description="Disordered" evidence="1">
    <location>
        <begin position="224"/>
        <end position="244"/>
    </location>
</feature>
<evidence type="ECO:0000313" key="3">
    <source>
        <dbReference type="EMBL" id="MFL9841907.1"/>
    </source>
</evidence>
<dbReference type="Proteomes" id="UP001629244">
    <property type="component" value="Unassembled WGS sequence"/>
</dbReference>
<protein>
    <submittedName>
        <fullName evidence="3">Anti-sigma factor</fullName>
    </submittedName>
</protein>
<reference evidence="3 4" key="1">
    <citation type="submission" date="2024-06" db="EMBL/GenBank/DDBJ databases">
        <authorList>
            <person name="Kaempfer P."/>
            <person name="Viver T."/>
        </authorList>
    </citation>
    <scope>NUCLEOTIDE SEQUENCE [LARGE SCALE GENOMIC DNA]</scope>
    <source>
        <strain evidence="3 4">ST-64</strain>
    </source>
</reference>
<dbReference type="Pfam" id="PF10099">
    <property type="entry name" value="RskA_C"/>
    <property type="match status" value="1"/>
</dbReference>
<evidence type="ECO:0000259" key="2">
    <source>
        <dbReference type="Pfam" id="PF10099"/>
    </source>
</evidence>
<dbReference type="RefSeq" id="WP_408079058.1">
    <property type="nucleotide sequence ID" value="NZ_JBELQC010000002.1"/>
</dbReference>
<dbReference type="InterPro" id="IPR051474">
    <property type="entry name" value="Anti-sigma-K/W_factor"/>
</dbReference>
<feature type="compositionally biased region" description="Low complexity" evidence="1">
    <location>
        <begin position="224"/>
        <end position="238"/>
    </location>
</feature>
<sequence length="244" mass="25446">MTDPVPLPGDRDLLAAELALGVLEGDDLAAAQRQRLADPAFADAVETWEQLLAGLALETVEEAVPVALWQRVEAAIAETPDTVASIVPLQRLRRWQFGAGAAGAVAAALAILLMLPRPAVEGPPPDRTQPVASRPAIVAQLRGEDAGPIIAARYDPQTAQLRLAVDAMGESDLAPELWVIPDDGVPRSLGLIAPTGDTQLTVAQGHRTMIRDGATLAVTMEPRASAPHQAPSSAPVASGKIFGI</sequence>
<organism evidence="3 4">
    <name type="scientific">Sphingomonas plantiphila</name>
    <dbReference type="NCBI Taxonomy" id="3163295"/>
    <lineage>
        <taxon>Bacteria</taxon>
        <taxon>Pseudomonadati</taxon>
        <taxon>Pseudomonadota</taxon>
        <taxon>Alphaproteobacteria</taxon>
        <taxon>Sphingomonadales</taxon>
        <taxon>Sphingomonadaceae</taxon>
        <taxon>Sphingomonas</taxon>
    </lineage>
</organism>